<name>A0A495JSJ4_9ACTN</name>
<comment type="similarity">
    <text evidence="3">Belongs to the peptidase M36 family.</text>
</comment>
<dbReference type="InterPro" id="IPR050371">
    <property type="entry name" value="Fungal_virulence_M36"/>
</dbReference>
<evidence type="ECO:0000256" key="9">
    <source>
        <dbReference type="ARBA" id="ARBA00023049"/>
    </source>
</evidence>
<feature type="compositionally biased region" description="Low complexity" evidence="11">
    <location>
        <begin position="35"/>
        <end position="50"/>
    </location>
</feature>
<evidence type="ECO:0000256" key="4">
    <source>
        <dbReference type="ARBA" id="ARBA00022525"/>
    </source>
</evidence>
<accession>A0A495JSJ4</accession>
<keyword evidence="10" id="KW-0865">Zymogen</keyword>
<dbReference type="RefSeq" id="WP_246017261.1">
    <property type="nucleotide sequence ID" value="NZ_RBKT01000001.1"/>
</dbReference>
<dbReference type="AlphaFoldDB" id="A0A495JSJ4"/>
<keyword evidence="14" id="KW-1185">Reference proteome</keyword>
<dbReference type="InterPro" id="IPR027268">
    <property type="entry name" value="Peptidase_M4/M1_CTD_sf"/>
</dbReference>
<evidence type="ECO:0000256" key="11">
    <source>
        <dbReference type="SAM" id="MobiDB-lite"/>
    </source>
</evidence>
<comment type="cofactor">
    <cofactor evidence="1">
        <name>Zn(2+)</name>
        <dbReference type="ChEBI" id="CHEBI:29105"/>
    </cofactor>
</comment>
<dbReference type="PANTHER" id="PTHR33478">
    <property type="entry name" value="EXTRACELLULAR METALLOPROTEINASE MEP"/>
    <property type="match status" value="1"/>
</dbReference>
<comment type="caution">
    <text evidence="13">The sequence shown here is derived from an EMBL/GenBank/DDBJ whole genome shotgun (WGS) entry which is preliminary data.</text>
</comment>
<evidence type="ECO:0000256" key="8">
    <source>
        <dbReference type="ARBA" id="ARBA00022833"/>
    </source>
</evidence>
<proteinExistence type="inferred from homology"/>
<keyword evidence="9" id="KW-0482">Metalloprotease</keyword>
<evidence type="ECO:0000256" key="3">
    <source>
        <dbReference type="ARBA" id="ARBA00006006"/>
    </source>
</evidence>
<evidence type="ECO:0000256" key="6">
    <source>
        <dbReference type="ARBA" id="ARBA00022723"/>
    </source>
</evidence>
<evidence type="ECO:0000256" key="1">
    <source>
        <dbReference type="ARBA" id="ARBA00001947"/>
    </source>
</evidence>
<evidence type="ECO:0000256" key="10">
    <source>
        <dbReference type="ARBA" id="ARBA00023145"/>
    </source>
</evidence>
<organism evidence="13 14">
    <name type="scientific">Micromonospora pisi</name>
    <dbReference type="NCBI Taxonomy" id="589240"/>
    <lineage>
        <taxon>Bacteria</taxon>
        <taxon>Bacillati</taxon>
        <taxon>Actinomycetota</taxon>
        <taxon>Actinomycetes</taxon>
        <taxon>Micromonosporales</taxon>
        <taxon>Micromonosporaceae</taxon>
        <taxon>Micromonospora</taxon>
    </lineage>
</organism>
<feature type="region of interest" description="Disordered" evidence="11">
    <location>
        <begin position="35"/>
        <end position="84"/>
    </location>
</feature>
<keyword evidence="12" id="KW-0732">Signal</keyword>
<protein>
    <submittedName>
        <fullName evidence="13">Fungalysin metallopeptidase (M36)</fullName>
    </submittedName>
</protein>
<dbReference type="EMBL" id="RBKT01000001">
    <property type="protein sequence ID" value="RKR91039.1"/>
    <property type="molecule type" value="Genomic_DNA"/>
</dbReference>
<dbReference type="GO" id="GO:0005615">
    <property type="term" value="C:extracellular space"/>
    <property type="evidence" value="ECO:0007669"/>
    <property type="project" value="InterPro"/>
</dbReference>
<keyword evidence="4" id="KW-0964">Secreted</keyword>
<feature type="region of interest" description="Disordered" evidence="11">
    <location>
        <begin position="430"/>
        <end position="461"/>
    </location>
</feature>
<evidence type="ECO:0000256" key="5">
    <source>
        <dbReference type="ARBA" id="ARBA00022670"/>
    </source>
</evidence>
<sequence>MRKPERTVFGTRWRAMPAFVTAVVLAATLPGGTPATAAPETATPATPAAAKDAFDHGHQARDKDNRRGTAAPSSTQRSVAGKVDPSVRWNALGTPHALGPGTAALATGLATDPETAARQYLVAQRDLFGLDATAVAAMDKLLVRQIGTGAVVTLRQRLGDLPAGFDGLVSIAVDRGSVIHVSSSLTRDTSAPAPLTITADEAYAAALADAGLTADQVATHDLRKVAVPTPVDGNRAAWEVTLIGKSSEEPAAFTTFVDGTDRSVLIREDLVDYDSDNPQWAVFPANPPSRSHPRHDDRVIWCQKWERGCERTVQDAASGEAWDVDLATGLPTETTRGNSANNVVSWGAGTPAVPATPSPTRDYIYPFTDQWKQSGCSPEVFTSPERNDIDAATANLFAMHNRMHDWAYHLGFDEGAWNLQAVNLTGEGLGGDAEQGRAQQGALTGNRNNANQSTPRDGLPPSTNMYLWQPIAGTSYPPCVDGDYDMTVIGHEYTHAISNRMIAGPDAGIGGHQGGAMGESWSDLLGTEYLYQHNMRPAGKTPFIVGAFVTGNNESGIRNYDLSRSPLNYSDVGYALSGPAVHADGEIWGATNYRVRSAFVDRYGDGKDSIQLACAEGKLAVDRCPGNRRWSQLVFDSMLLQAVSQVSMLDMRDNMLAADQLRFGGRNQDIIWNAFAESGMGRDAATINSADTDPTPSFASPHARNATVTLRGKGDSAGAPIRLYVGEYEARAVPIADTDPATALPDTFEIVPGKEFSFLAVAPGFGHSRFTEKFHSGEREKFDLDLERNLASLTAGAVVSGDGVNLDRIADDTETTNWASLDGVAGKRVTVALPGAQTVRRVNVSAFLRPAITGDVDTGSQNALTALRSFTVLACDSRRADCADDANYRRVYTSRSDAFPGGAFRPYTRELNLRSFEIPKTTATHLRLEVAASQCTGGPLYAGEQDSDPATTTDCATGSPFRTQVRIAEFQAFER</sequence>
<dbReference type="GO" id="GO:0006508">
    <property type="term" value="P:proteolysis"/>
    <property type="evidence" value="ECO:0007669"/>
    <property type="project" value="UniProtKB-KW"/>
</dbReference>
<feature type="signal peptide" evidence="12">
    <location>
        <begin position="1"/>
        <end position="37"/>
    </location>
</feature>
<dbReference type="Gene3D" id="3.10.170.10">
    <property type="match status" value="1"/>
</dbReference>
<keyword evidence="8" id="KW-0862">Zinc</keyword>
<gene>
    <name evidence="13" type="ORF">BDK92_5423</name>
</gene>
<dbReference type="Gene3D" id="1.10.390.10">
    <property type="entry name" value="Neutral Protease Domain 2"/>
    <property type="match status" value="1"/>
</dbReference>
<evidence type="ECO:0000256" key="2">
    <source>
        <dbReference type="ARBA" id="ARBA00004613"/>
    </source>
</evidence>
<dbReference type="GO" id="GO:0008270">
    <property type="term" value="F:zinc ion binding"/>
    <property type="evidence" value="ECO:0007669"/>
    <property type="project" value="InterPro"/>
</dbReference>
<feature type="compositionally biased region" description="Basic and acidic residues" evidence="11">
    <location>
        <begin position="52"/>
        <end position="67"/>
    </location>
</feature>
<dbReference type="Pfam" id="PF02128">
    <property type="entry name" value="Peptidase_M36"/>
    <property type="match status" value="1"/>
</dbReference>
<feature type="chain" id="PRO_5019818829" evidence="12">
    <location>
        <begin position="38"/>
        <end position="975"/>
    </location>
</feature>
<dbReference type="InterPro" id="IPR001842">
    <property type="entry name" value="Peptidase_M36"/>
</dbReference>
<evidence type="ECO:0000256" key="12">
    <source>
        <dbReference type="SAM" id="SignalP"/>
    </source>
</evidence>
<keyword evidence="6" id="KW-0479">Metal-binding</keyword>
<evidence type="ECO:0000256" key="7">
    <source>
        <dbReference type="ARBA" id="ARBA00022801"/>
    </source>
</evidence>
<reference evidence="13 14" key="1">
    <citation type="submission" date="2018-10" db="EMBL/GenBank/DDBJ databases">
        <title>Sequencing the genomes of 1000 actinobacteria strains.</title>
        <authorList>
            <person name="Klenk H.-P."/>
        </authorList>
    </citation>
    <scope>NUCLEOTIDE SEQUENCE [LARGE SCALE GENOMIC DNA]</scope>
    <source>
        <strain evidence="13 14">DSM 45175</strain>
    </source>
</reference>
<dbReference type="PANTHER" id="PTHR33478:SF1">
    <property type="entry name" value="EXTRACELLULAR METALLOPROTEINASE MEP"/>
    <property type="match status" value="1"/>
</dbReference>
<comment type="subcellular location">
    <subcellularLocation>
        <location evidence="2">Secreted</location>
    </subcellularLocation>
</comment>
<evidence type="ECO:0000313" key="13">
    <source>
        <dbReference type="EMBL" id="RKR91039.1"/>
    </source>
</evidence>
<evidence type="ECO:0000313" key="14">
    <source>
        <dbReference type="Proteomes" id="UP000277671"/>
    </source>
</evidence>
<keyword evidence="7" id="KW-0378">Hydrolase</keyword>
<dbReference type="Proteomes" id="UP000277671">
    <property type="component" value="Unassembled WGS sequence"/>
</dbReference>
<keyword evidence="5" id="KW-0645">Protease</keyword>
<feature type="compositionally biased region" description="Polar residues" evidence="11">
    <location>
        <begin position="437"/>
        <end position="461"/>
    </location>
</feature>
<dbReference type="SUPFAM" id="SSF55486">
    <property type="entry name" value="Metalloproteases ('zincins'), catalytic domain"/>
    <property type="match status" value="1"/>
</dbReference>
<dbReference type="GO" id="GO:0004222">
    <property type="term" value="F:metalloendopeptidase activity"/>
    <property type="evidence" value="ECO:0007669"/>
    <property type="project" value="InterPro"/>
</dbReference>